<proteinExistence type="predicted"/>
<dbReference type="AlphaFoldDB" id="A0AAF0TWH9"/>
<dbReference type="EMBL" id="CP133616">
    <property type="protein sequence ID" value="WMV28825.1"/>
    <property type="molecule type" value="Genomic_DNA"/>
</dbReference>
<accession>A0AAF0TWH9</accession>
<dbReference type="PANTHER" id="PTHR11439:SF511">
    <property type="match status" value="1"/>
</dbReference>
<reference evidence="1" key="1">
    <citation type="submission" date="2023-08" db="EMBL/GenBank/DDBJ databases">
        <title>A de novo genome assembly of Solanum verrucosum Schlechtendal, a Mexican diploid species geographically isolated from the other diploid A-genome species in potato relatives.</title>
        <authorList>
            <person name="Hosaka K."/>
        </authorList>
    </citation>
    <scope>NUCLEOTIDE SEQUENCE</scope>
    <source>
        <tissue evidence="1">Young leaves</tissue>
    </source>
</reference>
<evidence type="ECO:0000313" key="2">
    <source>
        <dbReference type="Proteomes" id="UP001234989"/>
    </source>
</evidence>
<name>A0AAF0TWH9_SOLVR</name>
<dbReference type="Proteomes" id="UP001234989">
    <property type="component" value="Chromosome 5"/>
</dbReference>
<evidence type="ECO:0000313" key="1">
    <source>
        <dbReference type="EMBL" id="WMV28825.1"/>
    </source>
</evidence>
<keyword evidence="2" id="KW-1185">Reference proteome</keyword>
<sequence>MEVNKKLTSLEFDQHIQDDNDRLLSDPGEYQRLIGRLIYLTITRPDIAFAKSKKQSTIYRISVEAEYRSLASTVAELVWLRGLLSELGVGLNGPV</sequence>
<gene>
    <name evidence="1" type="ORF">MTR67_022210</name>
</gene>
<protein>
    <recommendedName>
        <fullName evidence="3">Reverse transcriptase Ty1/copia-type domain-containing protein</fullName>
    </recommendedName>
</protein>
<evidence type="ECO:0008006" key="3">
    <source>
        <dbReference type="Google" id="ProtNLM"/>
    </source>
</evidence>
<dbReference type="PANTHER" id="PTHR11439">
    <property type="entry name" value="GAG-POL-RELATED RETROTRANSPOSON"/>
    <property type="match status" value="1"/>
</dbReference>
<organism evidence="1 2">
    <name type="scientific">Solanum verrucosum</name>
    <dbReference type="NCBI Taxonomy" id="315347"/>
    <lineage>
        <taxon>Eukaryota</taxon>
        <taxon>Viridiplantae</taxon>
        <taxon>Streptophyta</taxon>
        <taxon>Embryophyta</taxon>
        <taxon>Tracheophyta</taxon>
        <taxon>Spermatophyta</taxon>
        <taxon>Magnoliopsida</taxon>
        <taxon>eudicotyledons</taxon>
        <taxon>Gunneridae</taxon>
        <taxon>Pentapetalae</taxon>
        <taxon>asterids</taxon>
        <taxon>lamiids</taxon>
        <taxon>Solanales</taxon>
        <taxon>Solanaceae</taxon>
        <taxon>Solanoideae</taxon>
        <taxon>Solaneae</taxon>
        <taxon>Solanum</taxon>
    </lineage>
</organism>